<dbReference type="AlphaFoldDB" id="A0A248UGW1"/>
<reference evidence="1 2" key="1">
    <citation type="submission" date="2017-07" db="EMBL/GenBank/DDBJ databases">
        <title>Phylogenetic study on the rhizospheric bacterium Ochrobactrum sp. A44.</title>
        <authorList>
            <person name="Krzyzanowska D.M."/>
            <person name="Ossowicki A."/>
            <person name="Rajewska M."/>
            <person name="Maciag T."/>
            <person name="Kaczynski Z."/>
            <person name="Czerwicka M."/>
            <person name="Jafra S."/>
        </authorList>
    </citation>
    <scope>NUCLEOTIDE SEQUENCE [LARGE SCALE GENOMIC DNA]</scope>
    <source>
        <strain evidence="1 2">A44</strain>
    </source>
</reference>
<organism evidence="1 2">
    <name type="scientific">Ochrobactrum quorumnocens</name>
    <dbReference type="NCBI Taxonomy" id="271865"/>
    <lineage>
        <taxon>Bacteria</taxon>
        <taxon>Pseudomonadati</taxon>
        <taxon>Pseudomonadota</taxon>
        <taxon>Alphaproteobacteria</taxon>
        <taxon>Hyphomicrobiales</taxon>
        <taxon>Brucellaceae</taxon>
        <taxon>Brucella/Ochrobactrum group</taxon>
        <taxon>Ochrobactrum</taxon>
    </lineage>
</organism>
<proteinExistence type="predicted"/>
<evidence type="ECO:0000313" key="1">
    <source>
        <dbReference type="EMBL" id="ASV85862.1"/>
    </source>
</evidence>
<accession>A0A248UGW1</accession>
<dbReference type="KEGG" id="och:CES85_0283"/>
<evidence type="ECO:0000313" key="2">
    <source>
        <dbReference type="Proteomes" id="UP000215256"/>
    </source>
</evidence>
<protein>
    <submittedName>
        <fullName evidence="1">Uncharacterized protein</fullName>
    </submittedName>
</protein>
<dbReference type="EMBL" id="CP022604">
    <property type="protein sequence ID" value="ASV85862.1"/>
    <property type="molecule type" value="Genomic_DNA"/>
</dbReference>
<name>A0A248UGW1_9HYPH</name>
<sequence length="46" mass="4886">MAALSVQSIGAIIILILFAAYPAPNVNMNGLNQRLVEAFDKALPES</sequence>
<dbReference type="Proteomes" id="UP000215256">
    <property type="component" value="Chromosome 1"/>
</dbReference>
<dbReference type="RefSeq" id="WP_157743452.1">
    <property type="nucleotide sequence ID" value="NZ_CP022604.1"/>
</dbReference>
<gene>
    <name evidence="1" type="ORF">CES85_0283</name>
</gene>